<dbReference type="EMBL" id="JGZK01000003">
    <property type="protein sequence ID" value="KFI87231.1"/>
    <property type="molecule type" value="Genomic_DNA"/>
</dbReference>
<feature type="transmembrane region" description="Helical" evidence="2">
    <location>
        <begin position="91"/>
        <end position="113"/>
    </location>
</feature>
<keyword evidence="2" id="KW-0472">Membrane</keyword>
<sequence length="215" mass="23227">MGALSHPNHPNNSDHPTGSPPGTPAVPGDDVENTPEDAAMWQEYHPTAIAVLKGFIVLFELICLWGQYVIYMMAGDVVALYPETAPARWPYTIAGILGVACFEVALIPLWRLLDLVKRRDVFSGKAVWWTNATIVCAAAEGALVLFVLLFGLFADFQYCDPTSGDCFNASMTMPAVGLACLVALLLIAAFILLMLVMRSLLSAAIAQRSELEAVI</sequence>
<feature type="transmembrane region" description="Helical" evidence="2">
    <location>
        <begin position="50"/>
        <end position="71"/>
    </location>
</feature>
<feature type="transmembrane region" description="Helical" evidence="2">
    <location>
        <begin position="134"/>
        <end position="154"/>
    </location>
</feature>
<keyword evidence="2" id="KW-0812">Transmembrane</keyword>
<feature type="transmembrane region" description="Helical" evidence="2">
    <location>
        <begin position="174"/>
        <end position="196"/>
    </location>
</feature>
<feature type="region of interest" description="Disordered" evidence="1">
    <location>
        <begin position="1"/>
        <end position="33"/>
    </location>
</feature>
<comment type="caution">
    <text evidence="3">The sequence shown here is derived from an EMBL/GenBank/DDBJ whole genome shotgun (WGS) entry which is preliminary data.</text>
</comment>
<accession>A0A087CVD1</accession>
<gene>
    <name evidence="3" type="ORF">BREU_0260</name>
</gene>
<reference evidence="3 4" key="1">
    <citation type="submission" date="2014-03" db="EMBL/GenBank/DDBJ databases">
        <title>Genomics of Bifidobacteria.</title>
        <authorList>
            <person name="Ventura M."/>
            <person name="Milani C."/>
            <person name="Lugli G.A."/>
        </authorList>
    </citation>
    <scope>NUCLEOTIDE SEQUENCE [LARGE SCALE GENOMIC DNA]</scope>
    <source>
        <strain evidence="3 4">DSM 23975</strain>
    </source>
</reference>
<dbReference type="Proteomes" id="UP000028984">
    <property type="component" value="Unassembled WGS sequence"/>
</dbReference>
<evidence type="ECO:0000256" key="2">
    <source>
        <dbReference type="SAM" id="Phobius"/>
    </source>
</evidence>
<dbReference type="RefSeq" id="WP_052382017.1">
    <property type="nucleotide sequence ID" value="NZ_JDUW01000018.1"/>
</dbReference>
<dbReference type="Pfam" id="PF11188">
    <property type="entry name" value="DUF2975"/>
    <property type="match status" value="1"/>
</dbReference>
<evidence type="ECO:0008006" key="5">
    <source>
        <dbReference type="Google" id="ProtNLM"/>
    </source>
</evidence>
<keyword evidence="4" id="KW-1185">Reference proteome</keyword>
<organism evidence="3 4">
    <name type="scientific">Bifidobacterium reuteri DSM 23975</name>
    <dbReference type="NCBI Taxonomy" id="1437610"/>
    <lineage>
        <taxon>Bacteria</taxon>
        <taxon>Bacillati</taxon>
        <taxon>Actinomycetota</taxon>
        <taxon>Actinomycetes</taxon>
        <taxon>Bifidobacteriales</taxon>
        <taxon>Bifidobacteriaceae</taxon>
        <taxon>Bifidobacterium</taxon>
    </lineage>
</organism>
<dbReference type="STRING" id="1437610.BREU_0260"/>
<evidence type="ECO:0000313" key="3">
    <source>
        <dbReference type="EMBL" id="KFI87231.1"/>
    </source>
</evidence>
<evidence type="ECO:0000313" key="4">
    <source>
        <dbReference type="Proteomes" id="UP000028984"/>
    </source>
</evidence>
<name>A0A087CVD1_9BIFI</name>
<evidence type="ECO:0000256" key="1">
    <source>
        <dbReference type="SAM" id="MobiDB-lite"/>
    </source>
</evidence>
<dbReference type="InterPro" id="IPR021354">
    <property type="entry name" value="DUF2975"/>
</dbReference>
<dbReference type="eggNOG" id="ENOG5033PAY">
    <property type="taxonomic scope" value="Bacteria"/>
</dbReference>
<dbReference type="AlphaFoldDB" id="A0A087CVD1"/>
<keyword evidence="2" id="KW-1133">Transmembrane helix</keyword>
<protein>
    <recommendedName>
        <fullName evidence="5">DUF2975 domain-containing protein</fullName>
    </recommendedName>
</protein>
<proteinExistence type="predicted"/>